<proteinExistence type="predicted"/>
<accession>A0A5B3FSL6</accession>
<comment type="caution">
    <text evidence="2">The sequence shown here is derived from an EMBL/GenBank/DDBJ whole genome shotgun (WGS) entry which is preliminary data.</text>
</comment>
<gene>
    <name evidence="2" type="ORF">F2Y13_15590</name>
</gene>
<sequence length="260" mass="30251">MKKLFLIVAAMFAAVSFSACSDDDDNGHVSDKPVLVKQCIITEEYGETDIVYFEYDSQNRISHISSAERTDGKEEFLFSYNENKMTITYKQTDYTEPDRSYTEIYICEQNTDGYIEKETDPNNDYTTYSYKNGYLQNQQPSYSNQQYTYNWNNGNLVSYSAVGEWTTTITYSQSTATPINLDLNFVNEYRWSYHFWGLLGKKSKNLPQKSVLKHKDSANTLTNTYQYEFNSNKTISKILVSEVQTGDHNESRNYSIKFVY</sequence>
<name>A0A5B3FSL6_9BACT</name>
<dbReference type="Proteomes" id="UP000323567">
    <property type="component" value="Unassembled WGS sequence"/>
</dbReference>
<organism evidence="2 3">
    <name type="scientific">Alistipes shahii</name>
    <dbReference type="NCBI Taxonomy" id="328814"/>
    <lineage>
        <taxon>Bacteria</taxon>
        <taxon>Pseudomonadati</taxon>
        <taxon>Bacteroidota</taxon>
        <taxon>Bacteroidia</taxon>
        <taxon>Bacteroidales</taxon>
        <taxon>Rikenellaceae</taxon>
        <taxon>Alistipes</taxon>
    </lineage>
</organism>
<dbReference type="EMBL" id="VVXK01000045">
    <property type="protein sequence ID" value="KAA2364308.1"/>
    <property type="molecule type" value="Genomic_DNA"/>
</dbReference>
<dbReference type="CDD" id="cd12871">
    <property type="entry name" value="Bacuni_01323_like"/>
    <property type="match status" value="1"/>
</dbReference>
<evidence type="ECO:0000313" key="2">
    <source>
        <dbReference type="EMBL" id="KAA2364308.1"/>
    </source>
</evidence>
<protein>
    <recommendedName>
        <fullName evidence="4">DUF4595 domain-containing protein</fullName>
    </recommendedName>
</protein>
<dbReference type="RefSeq" id="WP_149887948.1">
    <property type="nucleotide sequence ID" value="NZ_VVXK01000045.1"/>
</dbReference>
<feature type="chain" id="PRO_5022890765" description="DUF4595 domain-containing protein" evidence="1">
    <location>
        <begin position="22"/>
        <end position="260"/>
    </location>
</feature>
<feature type="signal peptide" evidence="1">
    <location>
        <begin position="1"/>
        <end position="21"/>
    </location>
</feature>
<dbReference type="AlphaFoldDB" id="A0A5B3FSL6"/>
<evidence type="ECO:0000256" key="1">
    <source>
        <dbReference type="SAM" id="SignalP"/>
    </source>
</evidence>
<keyword evidence="1" id="KW-0732">Signal</keyword>
<evidence type="ECO:0000313" key="3">
    <source>
        <dbReference type="Proteomes" id="UP000323567"/>
    </source>
</evidence>
<dbReference type="PROSITE" id="PS51257">
    <property type="entry name" value="PROKAR_LIPOPROTEIN"/>
    <property type="match status" value="1"/>
</dbReference>
<reference evidence="2 3" key="1">
    <citation type="journal article" date="2019" name="Nat. Med.">
        <title>A library of human gut bacterial isolates paired with longitudinal multiomics data enables mechanistic microbiome research.</title>
        <authorList>
            <person name="Poyet M."/>
            <person name="Groussin M."/>
            <person name="Gibbons S.M."/>
            <person name="Avila-Pacheco J."/>
            <person name="Jiang X."/>
            <person name="Kearney S.M."/>
            <person name="Perrotta A.R."/>
            <person name="Berdy B."/>
            <person name="Zhao S."/>
            <person name="Lieberman T.D."/>
            <person name="Swanson P.K."/>
            <person name="Smith M."/>
            <person name="Roesemann S."/>
            <person name="Alexander J.E."/>
            <person name="Rich S.A."/>
            <person name="Livny J."/>
            <person name="Vlamakis H."/>
            <person name="Clish C."/>
            <person name="Bullock K."/>
            <person name="Deik A."/>
            <person name="Scott J."/>
            <person name="Pierce K.A."/>
            <person name="Xavier R.J."/>
            <person name="Alm E.J."/>
        </authorList>
    </citation>
    <scope>NUCLEOTIDE SEQUENCE [LARGE SCALE GENOMIC DNA]</scope>
    <source>
        <strain evidence="2 3">BIOML-A2</strain>
    </source>
</reference>
<evidence type="ECO:0008006" key="4">
    <source>
        <dbReference type="Google" id="ProtNLM"/>
    </source>
</evidence>